<evidence type="ECO:0000313" key="8">
    <source>
        <dbReference type="Proteomes" id="UP000606786"/>
    </source>
</evidence>
<keyword evidence="6" id="KW-0807">Transducer</keyword>
<feature type="transmembrane region" description="Helical" evidence="6">
    <location>
        <begin position="227"/>
        <end position="248"/>
    </location>
</feature>
<dbReference type="Proteomes" id="UP000606786">
    <property type="component" value="Unassembled WGS sequence"/>
</dbReference>
<proteinExistence type="inferred from homology"/>
<evidence type="ECO:0000256" key="4">
    <source>
        <dbReference type="ARBA" id="ARBA00022989"/>
    </source>
</evidence>
<sequence length="383" mass="45647">MEKLESKIFDISLKPFRRLMVFLGIIPYTNYLTHKRGFCYKKVSKLSLHLLAVFTLTGFLINEHVKRLQEVIYNLDDIFSSVMDGLGFISLIAVQLIVHLESTWKSQIYQNIFNKFEQMRTLLLQKFEMEFDFPKLKSCIKALRNHLAIYCTFLLFFVILLALQPIPTVRFLVCLHAEIVLKIKIFEFMYFTVVFIVMLGDLCRAAKKQCRLLETARFENTFQQREYLLGFIALQDLHALLWENVQLLTDYFEWSLPDLIVIWLIRLSTLTMACYLCTMCERRDRELRSYLRNCLKDRRNQPLMKCFHRISMQLWQEPIKFDAGNFVTINMETLGKMRYVLGQLTQRSFIFMCFISDYGFRYFLLQKKSLPDMHTYILKVPLV</sequence>
<evidence type="ECO:0000256" key="1">
    <source>
        <dbReference type="ARBA" id="ARBA00004651"/>
    </source>
</evidence>
<feature type="transmembrane region" description="Helical" evidence="6">
    <location>
        <begin position="260"/>
        <end position="278"/>
    </location>
</feature>
<evidence type="ECO:0000256" key="3">
    <source>
        <dbReference type="ARBA" id="ARBA00022692"/>
    </source>
</evidence>
<evidence type="ECO:0000256" key="6">
    <source>
        <dbReference type="RuleBase" id="RU363108"/>
    </source>
</evidence>
<keyword evidence="4 6" id="KW-1133">Transmembrane helix</keyword>
<comment type="caution">
    <text evidence="7">The sequence shown here is derived from an EMBL/GenBank/DDBJ whole genome shotgun (WGS) entry which is preliminary data.</text>
</comment>
<reference evidence="7" key="1">
    <citation type="submission" date="2020-11" db="EMBL/GenBank/DDBJ databases">
        <authorList>
            <person name="Whitehead M."/>
        </authorList>
    </citation>
    <scope>NUCLEOTIDE SEQUENCE</scope>
    <source>
        <strain evidence="7">EGII</strain>
    </source>
</reference>
<feature type="transmembrane region" description="Helical" evidence="6">
    <location>
        <begin position="46"/>
        <end position="62"/>
    </location>
</feature>
<name>A0A811U407_CERCA</name>
<dbReference type="EMBL" id="CAJHJT010000001">
    <property type="protein sequence ID" value="CAD6993902.1"/>
    <property type="molecule type" value="Genomic_DNA"/>
</dbReference>
<dbReference type="Pfam" id="PF08395">
    <property type="entry name" value="7tm_7"/>
    <property type="match status" value="2"/>
</dbReference>
<keyword evidence="3 6" id="KW-0812">Transmembrane</keyword>
<feature type="transmembrane region" description="Helical" evidence="6">
    <location>
        <begin position="147"/>
        <end position="168"/>
    </location>
</feature>
<keyword evidence="6" id="KW-0675">Receptor</keyword>
<comment type="similarity">
    <text evidence="6">Belongs to the insect chemoreceptor superfamily. Gustatory receptor (GR) family.</text>
</comment>
<evidence type="ECO:0000313" key="7">
    <source>
        <dbReference type="EMBL" id="CAD6993902.1"/>
    </source>
</evidence>
<evidence type="ECO:0000256" key="2">
    <source>
        <dbReference type="ARBA" id="ARBA00022475"/>
    </source>
</evidence>
<evidence type="ECO:0000256" key="5">
    <source>
        <dbReference type="ARBA" id="ARBA00023136"/>
    </source>
</evidence>
<dbReference type="GO" id="GO:0050909">
    <property type="term" value="P:sensory perception of taste"/>
    <property type="evidence" value="ECO:0007669"/>
    <property type="project" value="InterPro"/>
</dbReference>
<dbReference type="InterPro" id="IPR013604">
    <property type="entry name" value="7TM_chemorcpt"/>
</dbReference>
<dbReference type="AlphaFoldDB" id="A0A811U407"/>
<dbReference type="GO" id="GO:0007165">
    <property type="term" value="P:signal transduction"/>
    <property type="evidence" value="ECO:0007669"/>
    <property type="project" value="UniProtKB-KW"/>
</dbReference>
<gene>
    <name evidence="7" type="ORF">CCAP1982_LOCUS2695</name>
</gene>
<feature type="transmembrane region" description="Helical" evidence="6">
    <location>
        <begin position="82"/>
        <end position="100"/>
    </location>
</feature>
<protein>
    <recommendedName>
        <fullName evidence="6">Gustatory receptor</fullName>
    </recommendedName>
</protein>
<feature type="transmembrane region" description="Helical" evidence="6">
    <location>
        <begin position="16"/>
        <end position="34"/>
    </location>
</feature>
<comment type="subcellular location">
    <subcellularLocation>
        <location evidence="1 6">Cell membrane</location>
        <topology evidence="1 6">Multi-pass membrane protein</topology>
    </subcellularLocation>
</comment>
<comment type="function">
    <text evidence="6">Gustatory receptor which mediates acceptance or avoidance behavior, depending on its substrates.</text>
</comment>
<keyword evidence="8" id="KW-1185">Reference proteome</keyword>
<keyword evidence="2 6" id="KW-1003">Cell membrane</keyword>
<feature type="transmembrane region" description="Helical" evidence="6">
    <location>
        <begin position="188"/>
        <end position="206"/>
    </location>
</feature>
<accession>A0A811U407</accession>
<keyword evidence="5 6" id="KW-0472">Membrane</keyword>
<organism evidence="7 8">
    <name type="scientific">Ceratitis capitata</name>
    <name type="common">Mediterranean fruit fly</name>
    <name type="synonym">Tephritis capitata</name>
    <dbReference type="NCBI Taxonomy" id="7213"/>
    <lineage>
        <taxon>Eukaryota</taxon>
        <taxon>Metazoa</taxon>
        <taxon>Ecdysozoa</taxon>
        <taxon>Arthropoda</taxon>
        <taxon>Hexapoda</taxon>
        <taxon>Insecta</taxon>
        <taxon>Pterygota</taxon>
        <taxon>Neoptera</taxon>
        <taxon>Endopterygota</taxon>
        <taxon>Diptera</taxon>
        <taxon>Brachycera</taxon>
        <taxon>Muscomorpha</taxon>
        <taxon>Tephritoidea</taxon>
        <taxon>Tephritidae</taxon>
        <taxon>Ceratitis</taxon>
        <taxon>Ceratitis</taxon>
    </lineage>
</organism>
<dbReference type="GO" id="GO:0005886">
    <property type="term" value="C:plasma membrane"/>
    <property type="evidence" value="ECO:0007669"/>
    <property type="project" value="UniProtKB-SubCell"/>
</dbReference>